<organism evidence="2 3">
    <name type="scientific">Carnobacterium divergens</name>
    <name type="common">Lactobacillus divergens</name>
    <dbReference type="NCBI Taxonomy" id="2748"/>
    <lineage>
        <taxon>Bacteria</taxon>
        <taxon>Bacillati</taxon>
        <taxon>Bacillota</taxon>
        <taxon>Bacilli</taxon>
        <taxon>Lactobacillales</taxon>
        <taxon>Carnobacteriaceae</taxon>
        <taxon>Carnobacterium</taxon>
    </lineage>
</organism>
<sequence length="858" mass="97840">MIDQPLNKSKINFALAFIVPGLLSVVWYLAMRFYPIENVVLYTSDLSQQYRAFLSYYQDWLHGKVSMQYSWDLFSGSNMIGNFAYYTGSIFNLLLFFFPKKYLYEAICIILLLKIACSGGAMYAYLDFTMKKQKQFVLIFSTSFAFCGMLVGYFFNIIWLDAFIYLPLIALGLKQMMKTKKMSKLFVISLSLLLIANFYMAYMVGGLIFLLFLGMLWEIGQKKERMSAIGRFFGMTALSLGLAAVVILPTLLQLQLASKSGVTFRNVWFNPIEALGKLFNGVYYPESYIDTSGAIAPHIYSGLLVVLLVIPFFLLKKISFQKKISYGTILAFLSLSLLWEPLGIAWQGFNQPTGYPFRFAFLFSFILIDLAAQSMDQLTKSTKPLVWFGFSGMSILWLIISLVIPSIGIGLWWWNQLLLILISTVLVFYLDGQYNQITGILLIFICVTEVSTNSILSTKKMEQVNKFNTYEARSYSANQDVVLEAALNQLQKTDQTTINRAKSNYHSFLNDNLFYGFPSIGGFSSLKSSAYGEMMKNLGYEASRVSVRTESGTQLSNDLFNVTTNIIANYRLDKTSSEVKQYQKEDLSIFEQPYKVSTGIVVDERKLEDHFNANAQEKIIQLFNGKSETLLTNEVAQNVSESGIVKQNRNYVATSSNAKLIYTLPEISEAEDLYVYFGSPYSVEGMSYSLSMRRGLSVQNGWHFVEKGAKTLTIDLNQRQQFPEYGVRFMKINTAEWTKLMQKNERKGLKIDQLGKKSLKGTVPTNEKKNQALLLTIPYDKGWNYKINGKRVEATQVFDNLTSLKLPKTSKKIKIEGNYTSPGLRIGQTITILTILTCLSYEIFSRFRRKRFRKEEED</sequence>
<gene>
    <name evidence="2" type="ORF">MX635_00090</name>
</gene>
<feature type="transmembrane region" description="Helical" evidence="1">
    <location>
        <begin position="826"/>
        <end position="844"/>
    </location>
</feature>
<dbReference type="RefSeq" id="WP_311779645.1">
    <property type="nucleotide sequence ID" value="NZ_JALRMR010000001.1"/>
</dbReference>
<dbReference type="PANTHER" id="PTHR38454:SF1">
    <property type="entry name" value="INTEGRAL MEMBRANE PROTEIN"/>
    <property type="match status" value="1"/>
</dbReference>
<evidence type="ECO:0000313" key="2">
    <source>
        <dbReference type="EMBL" id="MDT1972788.1"/>
    </source>
</evidence>
<dbReference type="PANTHER" id="PTHR38454">
    <property type="entry name" value="INTEGRAL MEMBRANE PROTEIN-RELATED"/>
    <property type="match status" value="1"/>
</dbReference>
<feature type="transmembrane region" description="Helical" evidence="1">
    <location>
        <begin position="327"/>
        <end position="349"/>
    </location>
</feature>
<feature type="transmembrane region" description="Helical" evidence="1">
    <location>
        <begin position="229"/>
        <end position="252"/>
    </location>
</feature>
<feature type="transmembrane region" description="Helical" evidence="1">
    <location>
        <begin position="138"/>
        <end position="166"/>
    </location>
</feature>
<feature type="transmembrane region" description="Helical" evidence="1">
    <location>
        <begin position="102"/>
        <end position="126"/>
    </location>
</feature>
<name>A0AAW8R662_CARDV</name>
<dbReference type="InterPro" id="IPR018580">
    <property type="entry name" value="Uncharacterised_YfhO"/>
</dbReference>
<proteinExistence type="predicted"/>
<keyword evidence="1" id="KW-0472">Membrane</keyword>
<evidence type="ECO:0000313" key="3">
    <source>
        <dbReference type="Proteomes" id="UP001249945"/>
    </source>
</evidence>
<keyword evidence="1" id="KW-1133">Transmembrane helix</keyword>
<feature type="transmembrane region" description="Helical" evidence="1">
    <location>
        <begin position="411"/>
        <end position="430"/>
    </location>
</feature>
<feature type="transmembrane region" description="Helical" evidence="1">
    <location>
        <begin position="437"/>
        <end position="456"/>
    </location>
</feature>
<feature type="transmembrane region" description="Helical" evidence="1">
    <location>
        <begin position="295"/>
        <end position="315"/>
    </location>
</feature>
<accession>A0AAW8R662</accession>
<dbReference type="AlphaFoldDB" id="A0AAW8R662"/>
<reference evidence="2" key="1">
    <citation type="submission" date="2022-04" db="EMBL/GenBank/DDBJ databases">
        <title>Draft genome sequences of lactic acid bacteria (LAB) strains involved in meat spoilage.</title>
        <authorList>
            <person name="Palevich N."/>
        </authorList>
    </citation>
    <scope>NUCLEOTIDE SEQUENCE</scope>
    <source>
        <strain evidence="2">9-14</strain>
    </source>
</reference>
<comment type="caution">
    <text evidence="2">The sequence shown here is derived from an EMBL/GenBank/DDBJ whole genome shotgun (WGS) entry which is preliminary data.</text>
</comment>
<protein>
    <submittedName>
        <fullName evidence="2">YfhO family protein</fullName>
    </submittedName>
</protein>
<keyword evidence="1" id="KW-0812">Transmembrane</keyword>
<dbReference type="Pfam" id="PF09586">
    <property type="entry name" value="YfhO"/>
    <property type="match status" value="1"/>
</dbReference>
<feature type="transmembrane region" description="Helical" evidence="1">
    <location>
        <begin position="384"/>
        <end position="405"/>
    </location>
</feature>
<feature type="transmembrane region" description="Helical" evidence="1">
    <location>
        <begin position="12"/>
        <end position="30"/>
    </location>
</feature>
<dbReference type="Proteomes" id="UP001249945">
    <property type="component" value="Unassembled WGS sequence"/>
</dbReference>
<dbReference type="EMBL" id="JALRMR010000001">
    <property type="protein sequence ID" value="MDT1972788.1"/>
    <property type="molecule type" value="Genomic_DNA"/>
</dbReference>
<feature type="transmembrane region" description="Helical" evidence="1">
    <location>
        <begin position="186"/>
        <end position="217"/>
    </location>
</feature>
<evidence type="ECO:0000256" key="1">
    <source>
        <dbReference type="SAM" id="Phobius"/>
    </source>
</evidence>
<feature type="transmembrane region" description="Helical" evidence="1">
    <location>
        <begin position="355"/>
        <end position="372"/>
    </location>
</feature>